<name>A0A1J4K6N2_9EUKA</name>
<accession>A0A1J4K6N2</accession>
<gene>
    <name evidence="1" type="ORF">TRFO_25362</name>
</gene>
<dbReference type="Proteomes" id="UP000179807">
    <property type="component" value="Unassembled WGS sequence"/>
</dbReference>
<dbReference type="AlphaFoldDB" id="A0A1J4K6N2"/>
<comment type="caution">
    <text evidence="1">The sequence shown here is derived from an EMBL/GenBank/DDBJ whole genome shotgun (WGS) entry which is preliminary data.</text>
</comment>
<keyword evidence="2" id="KW-1185">Reference proteome</keyword>
<dbReference type="VEuPathDB" id="TrichDB:TRFO_25362"/>
<protein>
    <submittedName>
        <fullName evidence="1">Uncharacterized protein</fullName>
    </submittedName>
</protein>
<organism evidence="1 2">
    <name type="scientific">Tritrichomonas foetus</name>
    <dbReference type="NCBI Taxonomy" id="1144522"/>
    <lineage>
        <taxon>Eukaryota</taxon>
        <taxon>Metamonada</taxon>
        <taxon>Parabasalia</taxon>
        <taxon>Tritrichomonadida</taxon>
        <taxon>Tritrichomonadidae</taxon>
        <taxon>Tritrichomonas</taxon>
    </lineage>
</organism>
<reference evidence="1" key="1">
    <citation type="submission" date="2016-10" db="EMBL/GenBank/DDBJ databases">
        <authorList>
            <person name="Benchimol M."/>
            <person name="Almeida L.G."/>
            <person name="Vasconcelos A.T."/>
            <person name="Perreira-Neves A."/>
            <person name="Rosa I.A."/>
            <person name="Tasca T."/>
            <person name="Bogo M.R."/>
            <person name="de Souza W."/>
        </authorList>
    </citation>
    <scope>NUCLEOTIDE SEQUENCE [LARGE SCALE GENOMIC DNA]</scope>
    <source>
        <strain evidence="1">K</strain>
    </source>
</reference>
<dbReference type="GeneID" id="94839005"/>
<sequence>MNFIVNSTIYYVIKDFAHKNEYYRYIPTQNNLLNNHNIMDYYMSAFFNLKNKLKRLCTEKFSFLNRIIPINMQFPMFNYQIQHCQTSNRLILSVIDNFRKDTIYITNISQKAHSTSFSNQYILERLPIMKLTTFLYYSSEIPIFIKVSWIYEIFTELIGLHSYGNVHGNLSLDQIFICYNIYNNYVDVTLLPFPKSHYFNTKNKMKDISDFGKVIYSLFFNHHQSTNHVNERISQLIDFCRNNPSNIFDINHQIHEIIDQSHEKQQIHKFIKQSLIQIPFSLYYIFQIDSFFKNFLQNHRSQVDDIFYWNFQRMISNVNEYINNRIDRKIKTHKNHSYPLVSFPNEIITKLERLCQQEIKKYKKMHTLEKERYKNQINELIFPANFFPHTNYDSYSKVKINSVSKKLNSLSNQIPRTFMLSCLQKKTIDFFIRRYLFQLNPRNSYKIFTIILNTVSRYQNQPIFSDDIKKLCDSLNVKYEVENGRVIMYR</sequence>
<dbReference type="EMBL" id="MLAK01000722">
    <property type="protein sequence ID" value="OHT06552.1"/>
    <property type="molecule type" value="Genomic_DNA"/>
</dbReference>
<proteinExistence type="predicted"/>
<dbReference type="RefSeq" id="XP_068359688.1">
    <property type="nucleotide sequence ID" value="XM_068504301.1"/>
</dbReference>
<evidence type="ECO:0000313" key="2">
    <source>
        <dbReference type="Proteomes" id="UP000179807"/>
    </source>
</evidence>
<evidence type="ECO:0000313" key="1">
    <source>
        <dbReference type="EMBL" id="OHT06552.1"/>
    </source>
</evidence>